<dbReference type="EMBL" id="VANS01000001">
    <property type="protein sequence ID" value="TMM54946.1"/>
    <property type="molecule type" value="Genomic_DNA"/>
</dbReference>
<dbReference type="PANTHER" id="PTHR35371:SF1">
    <property type="entry name" value="BLR7753 PROTEIN"/>
    <property type="match status" value="1"/>
</dbReference>
<proteinExistence type="predicted"/>
<comment type="subcellular location">
    <subcellularLocation>
        <location evidence="1">Membrane</location>
    </subcellularLocation>
</comment>
<gene>
    <name evidence="6" type="ORF">FDT80_05045</name>
</gene>
<evidence type="ECO:0000256" key="4">
    <source>
        <dbReference type="ARBA" id="ARBA00023136"/>
    </source>
</evidence>
<dbReference type="GO" id="GO:0016020">
    <property type="term" value="C:membrane"/>
    <property type="evidence" value="ECO:0007669"/>
    <property type="project" value="UniProtKB-SubCell"/>
</dbReference>
<feature type="transmembrane region" description="Helical" evidence="5">
    <location>
        <begin position="57"/>
        <end position="78"/>
    </location>
</feature>
<evidence type="ECO:0000313" key="6">
    <source>
        <dbReference type="EMBL" id="TMM54946.1"/>
    </source>
</evidence>
<dbReference type="Proteomes" id="UP000309550">
    <property type="component" value="Unassembled WGS sequence"/>
</dbReference>
<comment type="caution">
    <text evidence="6">The sequence shown here is derived from an EMBL/GenBank/DDBJ whole genome shotgun (WGS) entry which is preliminary data.</text>
</comment>
<dbReference type="PANTHER" id="PTHR35371">
    <property type="entry name" value="INNER MEMBRANE PROTEIN"/>
    <property type="match status" value="1"/>
</dbReference>
<evidence type="ECO:0000256" key="3">
    <source>
        <dbReference type="ARBA" id="ARBA00022989"/>
    </source>
</evidence>
<dbReference type="OrthoDB" id="7744558at2"/>
<dbReference type="RefSeq" id="WP_138661116.1">
    <property type="nucleotide sequence ID" value="NZ_VANS01000001.1"/>
</dbReference>
<feature type="transmembrane region" description="Helical" evidence="5">
    <location>
        <begin position="114"/>
        <end position="134"/>
    </location>
</feature>
<sequence length="135" mass="14415">MEPFAEYGHAIASLALWALIVSVLSGLSTRGRTAEKRCDCGKPKRDYADQWYRSERAFMNAVETSGPFVAATLAAILAGASPTWVNLLASVFIVSRIAVAFVHIGTTIQSLRSAIWSVGMLCVLGLVVMAIAAVL</sequence>
<keyword evidence="4 5" id="KW-0472">Membrane</keyword>
<evidence type="ECO:0000256" key="2">
    <source>
        <dbReference type="ARBA" id="ARBA00022692"/>
    </source>
</evidence>
<name>A0A5S3PL16_9RHOB</name>
<evidence type="ECO:0000256" key="5">
    <source>
        <dbReference type="SAM" id="Phobius"/>
    </source>
</evidence>
<dbReference type="Pfam" id="PF01124">
    <property type="entry name" value="MAPEG"/>
    <property type="match status" value="1"/>
</dbReference>
<keyword evidence="3 5" id="KW-1133">Transmembrane helix</keyword>
<dbReference type="Gene3D" id="1.20.120.550">
    <property type="entry name" value="Membrane associated eicosanoid/glutathione metabolism-like domain"/>
    <property type="match status" value="1"/>
</dbReference>
<organism evidence="6 7">
    <name type="scientific">Sulfitobacter sabulilitoris</name>
    <dbReference type="NCBI Taxonomy" id="2562655"/>
    <lineage>
        <taxon>Bacteria</taxon>
        <taxon>Pseudomonadati</taxon>
        <taxon>Pseudomonadota</taxon>
        <taxon>Alphaproteobacteria</taxon>
        <taxon>Rhodobacterales</taxon>
        <taxon>Roseobacteraceae</taxon>
        <taxon>Sulfitobacter</taxon>
    </lineage>
</organism>
<evidence type="ECO:0000256" key="1">
    <source>
        <dbReference type="ARBA" id="ARBA00004370"/>
    </source>
</evidence>
<feature type="transmembrane region" description="Helical" evidence="5">
    <location>
        <begin position="6"/>
        <end position="27"/>
    </location>
</feature>
<keyword evidence="7" id="KW-1185">Reference proteome</keyword>
<dbReference type="AlphaFoldDB" id="A0A5S3PL16"/>
<keyword evidence="2 5" id="KW-0812">Transmembrane</keyword>
<feature type="transmembrane region" description="Helical" evidence="5">
    <location>
        <begin position="84"/>
        <end position="102"/>
    </location>
</feature>
<dbReference type="SUPFAM" id="SSF161084">
    <property type="entry name" value="MAPEG domain-like"/>
    <property type="match status" value="1"/>
</dbReference>
<reference evidence="6 7" key="1">
    <citation type="submission" date="2019-05" db="EMBL/GenBank/DDBJ databases">
        <title>Sulfitobacter sabulilitoris sp. nov., isolated from a marine sand.</title>
        <authorList>
            <person name="Yoon J.-H."/>
        </authorList>
    </citation>
    <scope>NUCLEOTIDE SEQUENCE [LARGE SCALE GENOMIC DNA]</scope>
    <source>
        <strain evidence="6 7">HSMS-29</strain>
    </source>
</reference>
<evidence type="ECO:0000313" key="7">
    <source>
        <dbReference type="Proteomes" id="UP000309550"/>
    </source>
</evidence>
<dbReference type="InterPro" id="IPR023352">
    <property type="entry name" value="MAPEG-like_dom_sf"/>
</dbReference>
<accession>A0A5S3PL16</accession>
<dbReference type="InterPro" id="IPR001129">
    <property type="entry name" value="Membr-assoc_MAPEG"/>
</dbReference>
<protein>
    <submittedName>
        <fullName evidence="6">MAPEG family protein</fullName>
    </submittedName>
</protein>